<reference evidence="1" key="1">
    <citation type="submission" date="2019-08" db="EMBL/GenBank/DDBJ databases">
        <authorList>
            <person name="Kucharzyk K."/>
            <person name="Murdoch R.W."/>
            <person name="Higgins S."/>
            <person name="Loffler F."/>
        </authorList>
    </citation>
    <scope>NUCLEOTIDE SEQUENCE</scope>
</reference>
<sequence length="187" mass="21846">MGKGRHSNPARKMKPMILVFCEGDTENIYVNLLKARYRIPMKIVSKITGQRISPELVMRHIKNERLSGNDTIHTFLFYDLDVVGISEKLQRCQGRMICCNPCTELWFLLHEKEQHAFLTTEACIQTLKNEPVWEDYKKGSLSEIQKHRLWEHRELACARAKTLNDFENPCASLYHLIELLSEQNTEV</sequence>
<protein>
    <recommendedName>
        <fullName evidence="2">RloB domain-containing protein</fullName>
    </recommendedName>
</protein>
<evidence type="ECO:0000313" key="1">
    <source>
        <dbReference type="EMBL" id="MPM48477.1"/>
    </source>
</evidence>
<dbReference type="InterPro" id="IPR025591">
    <property type="entry name" value="RloB"/>
</dbReference>
<dbReference type="EMBL" id="VSSQ01012115">
    <property type="protein sequence ID" value="MPM48477.1"/>
    <property type="molecule type" value="Genomic_DNA"/>
</dbReference>
<name>A0A645A5W1_9ZZZZ</name>
<evidence type="ECO:0008006" key="2">
    <source>
        <dbReference type="Google" id="ProtNLM"/>
    </source>
</evidence>
<dbReference type="AlphaFoldDB" id="A0A645A5W1"/>
<gene>
    <name evidence="1" type="ORF">SDC9_95202</name>
</gene>
<dbReference type="Pfam" id="PF13707">
    <property type="entry name" value="RloB"/>
    <property type="match status" value="1"/>
</dbReference>
<accession>A0A645A5W1</accession>
<organism evidence="1">
    <name type="scientific">bioreactor metagenome</name>
    <dbReference type="NCBI Taxonomy" id="1076179"/>
    <lineage>
        <taxon>unclassified sequences</taxon>
        <taxon>metagenomes</taxon>
        <taxon>ecological metagenomes</taxon>
    </lineage>
</organism>
<comment type="caution">
    <text evidence="1">The sequence shown here is derived from an EMBL/GenBank/DDBJ whole genome shotgun (WGS) entry which is preliminary data.</text>
</comment>
<proteinExistence type="predicted"/>